<dbReference type="EMBL" id="BJOU01000008">
    <property type="protein sequence ID" value="GED98665.1"/>
    <property type="molecule type" value="Genomic_DNA"/>
</dbReference>
<evidence type="ECO:0000256" key="1">
    <source>
        <dbReference type="SAM" id="Phobius"/>
    </source>
</evidence>
<name>A0A7I9UZW9_9ACTN</name>
<keyword evidence="1" id="KW-1133">Transmembrane helix</keyword>
<reference evidence="3" key="1">
    <citation type="submission" date="2019-06" db="EMBL/GenBank/DDBJ databases">
        <title>Gordonia isolated from sludge of a wastewater treatment plant.</title>
        <authorList>
            <person name="Tamura T."/>
            <person name="Aoyama K."/>
            <person name="Kang Y."/>
            <person name="Saito S."/>
            <person name="Akiyama N."/>
            <person name="Yazawa K."/>
            <person name="Gonoi T."/>
            <person name="Mikami Y."/>
        </authorList>
    </citation>
    <scope>NUCLEOTIDE SEQUENCE [LARGE SCALE GENOMIC DNA]</scope>
    <source>
        <strain evidence="3">NBRC 107697</strain>
    </source>
</reference>
<evidence type="ECO:0000313" key="2">
    <source>
        <dbReference type="EMBL" id="GED98665.1"/>
    </source>
</evidence>
<organism evidence="2 3">
    <name type="scientific">Gordonia crocea</name>
    <dbReference type="NCBI Taxonomy" id="589162"/>
    <lineage>
        <taxon>Bacteria</taxon>
        <taxon>Bacillati</taxon>
        <taxon>Actinomycetota</taxon>
        <taxon>Actinomycetes</taxon>
        <taxon>Mycobacteriales</taxon>
        <taxon>Gordoniaceae</taxon>
        <taxon>Gordonia</taxon>
    </lineage>
</organism>
<proteinExistence type="predicted"/>
<evidence type="ECO:0000313" key="3">
    <source>
        <dbReference type="Proteomes" id="UP000444980"/>
    </source>
</evidence>
<sequence>MRGGQAVEDVDGDRRLADEDLGGIERGRAGADDGDVQRLVRQRRGLLRRDESAVHLVVLVVVGVDLQVGLVFFLELVVGRIASTGHSSMQAPQSMQVSGSM</sequence>
<gene>
    <name evidence="2" type="ORF">nbrc107697_27040</name>
</gene>
<feature type="transmembrane region" description="Helical" evidence="1">
    <location>
        <begin position="53"/>
        <end position="74"/>
    </location>
</feature>
<keyword evidence="1" id="KW-0472">Membrane</keyword>
<comment type="caution">
    <text evidence="2">The sequence shown here is derived from an EMBL/GenBank/DDBJ whole genome shotgun (WGS) entry which is preliminary data.</text>
</comment>
<accession>A0A7I9UZW9</accession>
<dbReference type="AlphaFoldDB" id="A0A7I9UZW9"/>
<protein>
    <submittedName>
        <fullName evidence="2">Uncharacterized protein</fullName>
    </submittedName>
</protein>
<keyword evidence="1" id="KW-0812">Transmembrane</keyword>
<dbReference type="Proteomes" id="UP000444980">
    <property type="component" value="Unassembled WGS sequence"/>
</dbReference>
<keyword evidence="3" id="KW-1185">Reference proteome</keyword>